<reference evidence="1 3" key="1">
    <citation type="submission" date="2017-07" db="EMBL/GenBank/DDBJ databases">
        <title>Comparative genome analysis of lactococcal phages belonging to the virulent 936 group.</title>
        <authorList>
            <person name="Oliveira J."/>
        </authorList>
    </citation>
    <scope>NUCLEOTIDE SEQUENCE [LARGE SCALE GENOMIC DNA]</scope>
</reference>
<sequence length="70" mass="8243">MSEKWYVIKVSEENREKYSIPEDYVAIKYRDGLENTITEYGDTTILITPSKDVAETIVRELNEQLREQSN</sequence>
<name>A0A343JQW2_9CAUD</name>
<dbReference type="Proteomes" id="UP000256936">
    <property type="component" value="Segment"/>
</dbReference>
<proteinExistence type="predicted"/>
<evidence type="ECO:0000313" key="3">
    <source>
        <dbReference type="Proteomes" id="UP000256936"/>
    </source>
</evidence>
<evidence type="ECO:0000313" key="1">
    <source>
        <dbReference type="EMBL" id="ASZ71885.1"/>
    </source>
</evidence>
<keyword evidence="3" id="KW-1185">Reference proteome</keyword>
<gene>
    <name evidence="1" type="ORF">96401_40</name>
    <name evidence="2" type="ORF">96401_44</name>
</gene>
<dbReference type="EMBL" id="MF448570">
    <property type="protein sequence ID" value="ASZ71885.1"/>
    <property type="molecule type" value="Genomic_DNA"/>
</dbReference>
<dbReference type="EMBL" id="MF448570">
    <property type="protein sequence ID" value="ASZ71889.1"/>
    <property type="molecule type" value="Genomic_DNA"/>
</dbReference>
<accession>A0A343JQW2</accession>
<organism evidence="1 3">
    <name type="scientific">Lactococcus phage 96401</name>
    <dbReference type="NCBI Taxonomy" id="2029674"/>
    <lineage>
        <taxon>Viruses</taxon>
        <taxon>Duplodnaviria</taxon>
        <taxon>Heunggongvirae</taxon>
        <taxon>Uroviricota</taxon>
        <taxon>Caudoviricetes</taxon>
        <taxon>Skunavirus</taxon>
        <taxon>Skunavirus sv96401</taxon>
    </lineage>
</organism>
<protein>
    <submittedName>
        <fullName evidence="1">Uncharacterized protein</fullName>
    </submittedName>
</protein>
<evidence type="ECO:0000313" key="2">
    <source>
        <dbReference type="EMBL" id="ASZ71889.1"/>
    </source>
</evidence>